<gene>
    <name evidence="3" type="ORF">HT99x_004975</name>
    <name evidence="2" type="ORF">HT99x_02691</name>
</gene>
<proteinExistence type="predicted"/>
<dbReference type="AlphaFoldDB" id="A0A0Q9YGN7"/>
<sequence>MSQFKNATIVALASTGTSFLFELSPLTAVGTTVASFAFTLAAPQLAEGAKALSHKAKDLFNRKRPDAEKAAATAKKTIKETLNTAIESIDQYSSVNAKSNAMLGVSGALAFTAIVGKTTGLNQHPQYPYIVAGSTAAGGFLGYFFLHQKVADALGILSNQIANVSNAIEGEPAGKRPPIKRI</sequence>
<protein>
    <submittedName>
        <fullName evidence="2">Uncharacterized protein</fullName>
    </submittedName>
</protein>
<evidence type="ECO:0000313" key="4">
    <source>
        <dbReference type="Proteomes" id="UP000051497"/>
    </source>
</evidence>
<evidence type="ECO:0000256" key="1">
    <source>
        <dbReference type="SAM" id="Phobius"/>
    </source>
</evidence>
<keyword evidence="4" id="KW-1185">Reference proteome</keyword>
<evidence type="ECO:0000313" key="3">
    <source>
        <dbReference type="EMBL" id="MCS5710773.1"/>
    </source>
</evidence>
<evidence type="ECO:0000313" key="2">
    <source>
        <dbReference type="EMBL" id="KRG19712.1"/>
    </source>
</evidence>
<reference evidence="2" key="1">
    <citation type="submission" date="2015-09" db="EMBL/GenBank/DDBJ databases">
        <title>Draft Genome Sequences of Two Novel Amoeba-resistant Intranuclear Bacteria, Candidatus Berkiella cookevillensis and Candidatus Berkiella aquae.</title>
        <authorList>
            <person name="Mehari Y.T."/>
            <person name="Arivett B.A."/>
            <person name="Farone A.L."/>
            <person name="Gunderson J.H."/>
            <person name="Farone M.B."/>
        </authorList>
    </citation>
    <scope>NUCLEOTIDE SEQUENCE [LARGE SCALE GENOMIC DNA]</scope>
    <source>
        <strain evidence="2">HT99</strain>
    </source>
</reference>
<comment type="caution">
    <text evidence="2">The sequence shown here is derived from an EMBL/GenBank/DDBJ whole genome shotgun (WGS) entry which is preliminary data.</text>
</comment>
<dbReference type="EMBL" id="LKAJ02000001">
    <property type="protein sequence ID" value="MCS5710773.1"/>
    <property type="molecule type" value="Genomic_DNA"/>
</dbReference>
<reference evidence="3" key="3">
    <citation type="submission" date="2021-06" db="EMBL/GenBank/DDBJ databases">
        <title>Genomic Description and Analysis of Intracellular Bacteria, Candidatus Berkiella cookevillensis and Candidatus Berkiella aquae.</title>
        <authorList>
            <person name="Kidane D.T."/>
            <person name="Mehari Y.T."/>
            <person name="Rice F.C."/>
            <person name="Arivett B.A."/>
            <person name="Farone A.L."/>
            <person name="Berk S.G."/>
            <person name="Farone M.B."/>
        </authorList>
    </citation>
    <scope>NUCLEOTIDE SEQUENCE</scope>
    <source>
        <strain evidence="3">HT99</strain>
    </source>
</reference>
<dbReference type="Proteomes" id="UP000051497">
    <property type="component" value="Unassembled WGS sequence"/>
</dbReference>
<keyword evidence="1" id="KW-0472">Membrane</keyword>
<dbReference type="RefSeq" id="WP_075067294.1">
    <property type="nucleotide sequence ID" value="NZ_LKAJ02000001.1"/>
</dbReference>
<keyword evidence="1" id="KW-1133">Transmembrane helix</keyword>
<organism evidence="2">
    <name type="scientific">Candidatus Berkiella aquae</name>
    <dbReference type="NCBI Taxonomy" id="295108"/>
    <lineage>
        <taxon>Bacteria</taxon>
        <taxon>Pseudomonadati</taxon>
        <taxon>Pseudomonadota</taxon>
        <taxon>Gammaproteobacteria</taxon>
        <taxon>Candidatus Berkiellales</taxon>
        <taxon>Candidatus Berkiellaceae</taxon>
        <taxon>Candidatus Berkiella</taxon>
    </lineage>
</organism>
<dbReference type="EMBL" id="LKAJ01000015">
    <property type="protein sequence ID" value="KRG19712.1"/>
    <property type="molecule type" value="Genomic_DNA"/>
</dbReference>
<name>A0A0Q9YGN7_9GAMM</name>
<feature type="transmembrane region" description="Helical" evidence="1">
    <location>
        <begin position="127"/>
        <end position="146"/>
    </location>
</feature>
<accession>A0A0Q9YGN7</accession>
<keyword evidence="1" id="KW-0812">Transmembrane</keyword>
<reference evidence="3" key="2">
    <citation type="journal article" date="2016" name="Genome Announc.">
        <title>Draft Genome Sequences of Two Novel Amoeba-Resistant Intranuclear Bacteria, 'Candidatus Berkiella cookevillensis' and 'Candidatus Berkiella aquae'.</title>
        <authorList>
            <person name="Mehari Y.T."/>
            <person name="Arivett B.A."/>
            <person name="Farone A.L."/>
            <person name="Gunderson J.H."/>
            <person name="Farone M.B."/>
        </authorList>
    </citation>
    <scope>NUCLEOTIDE SEQUENCE</scope>
    <source>
        <strain evidence="3">HT99</strain>
    </source>
</reference>